<reference evidence="1 2" key="1">
    <citation type="submission" date="2016-10" db="EMBL/GenBank/DDBJ databases">
        <authorList>
            <person name="de Groot N.N."/>
        </authorList>
    </citation>
    <scope>NUCLEOTIDE SEQUENCE [LARGE SCALE GENOMIC DNA]</scope>
    <source>
        <strain evidence="1 2">743A</strain>
    </source>
</reference>
<dbReference type="STRING" id="37658.SAMN05661086_02756"/>
<proteinExistence type="predicted"/>
<gene>
    <name evidence="1" type="ORF">SAMN05661086_02756</name>
</gene>
<keyword evidence="2" id="KW-1185">Reference proteome</keyword>
<dbReference type="AlphaFoldDB" id="A0A1I6KWG8"/>
<organism evidence="1 2">
    <name type="scientific">Anaeromicropila populeti</name>
    <dbReference type="NCBI Taxonomy" id="37658"/>
    <lineage>
        <taxon>Bacteria</taxon>
        <taxon>Bacillati</taxon>
        <taxon>Bacillota</taxon>
        <taxon>Clostridia</taxon>
        <taxon>Lachnospirales</taxon>
        <taxon>Lachnospiraceae</taxon>
        <taxon>Anaeromicropila</taxon>
    </lineage>
</organism>
<dbReference type="EMBL" id="FOYZ01000011">
    <property type="protein sequence ID" value="SFR95358.1"/>
    <property type="molecule type" value="Genomic_DNA"/>
</dbReference>
<sequence length="99" mass="11405">MYFNLPPFLLLISNKKVCLDGDKCAINGMYSTLEDIIANAEEYFSNLIFCNCVIEQLKVENHCITVKQIFKRLSELQEEFSFYQMKIIKIATLGILGKT</sequence>
<evidence type="ECO:0000313" key="1">
    <source>
        <dbReference type="EMBL" id="SFR95358.1"/>
    </source>
</evidence>
<accession>A0A1I6KWG8</accession>
<dbReference type="Proteomes" id="UP000199659">
    <property type="component" value="Unassembled WGS sequence"/>
</dbReference>
<protein>
    <submittedName>
        <fullName evidence="1">Uncharacterized protein</fullName>
    </submittedName>
</protein>
<evidence type="ECO:0000313" key="2">
    <source>
        <dbReference type="Proteomes" id="UP000199659"/>
    </source>
</evidence>
<name>A0A1I6KWG8_9FIRM</name>